<dbReference type="HAMAP" id="MF_00416">
    <property type="entry name" value="FlgI"/>
    <property type="match status" value="1"/>
</dbReference>
<evidence type="ECO:0000256" key="2">
    <source>
        <dbReference type="ARBA" id="ARBA00004117"/>
    </source>
</evidence>
<dbReference type="GO" id="GO:0009428">
    <property type="term" value="C:bacterial-type flagellum basal body, distal rod, P ring"/>
    <property type="evidence" value="ECO:0007669"/>
    <property type="project" value="InterPro"/>
</dbReference>
<dbReference type="PANTHER" id="PTHR30381">
    <property type="entry name" value="FLAGELLAR P-RING PERIPLASMIC PROTEIN FLGI"/>
    <property type="match status" value="1"/>
</dbReference>
<organism evidence="4">
    <name type="scientific">hydrothermal vent metagenome</name>
    <dbReference type="NCBI Taxonomy" id="652676"/>
    <lineage>
        <taxon>unclassified sequences</taxon>
        <taxon>metagenomes</taxon>
        <taxon>ecological metagenomes</taxon>
    </lineage>
</organism>
<accession>A0A3B0R1I7</accession>
<evidence type="ECO:0000256" key="1">
    <source>
        <dbReference type="ARBA" id="ARBA00002591"/>
    </source>
</evidence>
<sequence length="369" mass="38608">MFGLSRYLIILSVAVAAVFCAVPAESARLKDVAFFEGVRSNQLIGYGLVVGLGGKGDKKGAVYTNQSVANMLNKLGMKIKPGDLSLKNTAAVIVTAELPPFAKKGSRIDVLVSSIGDAKTLQGGTLLVTPLKGPDGNVYAVAQGPVSMGGFVAGIGGTTVSKNHQTVAKLPGGAFVEKEVPFSLEGKRSLTLTFRHPDFTTVERAADMININFGGEMATARDSGSVSIVVPAEYRGNIVRFISKVEGLVVKEDTISKVVVNERTGTVVIGKNVTISTVAVSHGDITVQINTDIQVSQPRPLSEGETVVTATEDIQVFEKPASLVLLKQTVTLGEVVTALNEVGVTPRDLVAILQALKAAGALQAELLII</sequence>
<name>A0A3B0R1I7_9ZZZZ</name>
<proteinExistence type="inferred from homology"/>
<gene>
    <name evidence="4" type="ORF">MNBD_DELTA01-369</name>
</gene>
<dbReference type="GO" id="GO:0030288">
    <property type="term" value="C:outer membrane-bounded periplasmic space"/>
    <property type="evidence" value="ECO:0007669"/>
    <property type="project" value="InterPro"/>
</dbReference>
<dbReference type="Pfam" id="PF02119">
    <property type="entry name" value="FlgI"/>
    <property type="match status" value="1"/>
</dbReference>
<dbReference type="GO" id="GO:0005198">
    <property type="term" value="F:structural molecule activity"/>
    <property type="evidence" value="ECO:0007669"/>
    <property type="project" value="InterPro"/>
</dbReference>
<comment type="subcellular location">
    <subcellularLocation>
        <location evidence="2">Bacterial flagellum basal body</location>
    </subcellularLocation>
</comment>
<keyword evidence="4" id="KW-0282">Flagellum</keyword>
<keyword evidence="4" id="KW-0969">Cilium</keyword>
<keyword evidence="3" id="KW-0732">Signal</keyword>
<evidence type="ECO:0000256" key="3">
    <source>
        <dbReference type="ARBA" id="ARBA00022729"/>
    </source>
</evidence>
<dbReference type="NCBIfam" id="NF003676">
    <property type="entry name" value="PRK05303.1"/>
    <property type="match status" value="1"/>
</dbReference>
<comment type="function">
    <text evidence="1">Assembles around the rod to form the L-ring and probably protects the motor/basal body from shearing forces during rotation.</text>
</comment>
<dbReference type="GO" id="GO:0071973">
    <property type="term" value="P:bacterial-type flagellum-dependent cell motility"/>
    <property type="evidence" value="ECO:0007669"/>
    <property type="project" value="InterPro"/>
</dbReference>
<evidence type="ECO:0000313" key="4">
    <source>
        <dbReference type="EMBL" id="VAV85587.1"/>
    </source>
</evidence>
<dbReference type="PANTHER" id="PTHR30381:SF0">
    <property type="entry name" value="FLAGELLAR P-RING PROTEIN"/>
    <property type="match status" value="1"/>
</dbReference>
<keyword evidence="4" id="KW-0966">Cell projection</keyword>
<dbReference type="AlphaFoldDB" id="A0A3B0R1I7"/>
<protein>
    <submittedName>
        <fullName evidence="4">Flagellar P-ring protein FlgI</fullName>
    </submittedName>
</protein>
<dbReference type="InterPro" id="IPR001782">
    <property type="entry name" value="Flag_FlgI"/>
</dbReference>
<dbReference type="EMBL" id="UOEA01000090">
    <property type="protein sequence ID" value="VAV85587.1"/>
    <property type="molecule type" value="Genomic_DNA"/>
</dbReference>
<reference evidence="4" key="1">
    <citation type="submission" date="2018-06" db="EMBL/GenBank/DDBJ databases">
        <authorList>
            <person name="Zhirakovskaya E."/>
        </authorList>
    </citation>
    <scope>NUCLEOTIDE SEQUENCE</scope>
</reference>
<dbReference type="PRINTS" id="PR01010">
    <property type="entry name" value="FLGPRINGFLGI"/>
</dbReference>